<evidence type="ECO:0000313" key="8">
    <source>
        <dbReference type="Proteomes" id="UP000195141"/>
    </source>
</evidence>
<evidence type="ECO:0000256" key="3">
    <source>
        <dbReference type="ARBA" id="ARBA00022801"/>
    </source>
</evidence>
<dbReference type="Pfam" id="PF05382">
    <property type="entry name" value="Amidase_5"/>
    <property type="match status" value="1"/>
</dbReference>
<dbReference type="SUPFAM" id="SSF54001">
    <property type="entry name" value="Cysteine proteinases"/>
    <property type="match status" value="1"/>
</dbReference>
<gene>
    <name evidence="7" type="ORF">A5888_001279</name>
    <name evidence="6" type="ORF">A5888_003245</name>
</gene>
<dbReference type="Proteomes" id="UP000195141">
    <property type="component" value="Chromosome"/>
</dbReference>
<dbReference type="OrthoDB" id="9805070at2"/>
<keyword evidence="4" id="KW-0788">Thiol protease</keyword>
<dbReference type="InterPro" id="IPR000064">
    <property type="entry name" value="NLP_P60_dom"/>
</dbReference>
<proteinExistence type="inferred from homology"/>
<comment type="similarity">
    <text evidence="1">Belongs to the peptidase C40 family.</text>
</comment>
<protein>
    <recommendedName>
        <fullName evidence="5">NlpC/P60 domain-containing protein</fullName>
    </recommendedName>
</protein>
<dbReference type="PROSITE" id="PS51935">
    <property type="entry name" value="NLPC_P60"/>
    <property type="match status" value="1"/>
</dbReference>
<reference evidence="6" key="1">
    <citation type="submission" date="2017-05" db="EMBL/GenBank/DDBJ databases">
        <title>The Genome Sequence of Enterococcus sp. 9E7_DIV0242.</title>
        <authorList>
            <consortium name="The Broad Institute Genomics Platform"/>
            <consortium name="The Broad Institute Genomic Center for Infectious Diseases"/>
            <person name="Earl A."/>
            <person name="Manson A."/>
            <person name="Schwartman J."/>
            <person name="Gilmore M."/>
            <person name="Abouelleil A."/>
            <person name="Cao P."/>
            <person name="Chapman S."/>
            <person name="Cusick C."/>
            <person name="Shea T."/>
            <person name="Young S."/>
            <person name="Neafsey D."/>
            <person name="Nusbaum C."/>
            <person name="Birren B."/>
        </authorList>
    </citation>
    <scope>NUCLEOTIDE SEQUENCE [LARGE SCALE GENOMIC DNA]</scope>
    <source>
        <strain evidence="6">9E7_DIV0242</strain>
    </source>
</reference>
<evidence type="ECO:0000256" key="2">
    <source>
        <dbReference type="ARBA" id="ARBA00022670"/>
    </source>
</evidence>
<reference evidence="7" key="2">
    <citation type="submission" date="2017-05" db="EMBL/GenBank/DDBJ databases">
        <authorList>
            <consortium name="The Broad Institute Genomics Platform"/>
            <consortium name="The Broad Institute Genomic Center for Infectious Diseases"/>
            <person name="Earl A."/>
            <person name="Manson A."/>
            <person name="Schwartman J."/>
            <person name="Gilmore M."/>
            <person name="Abouelleil A."/>
            <person name="Cao P."/>
            <person name="Chapman S."/>
            <person name="Cusick C."/>
            <person name="Shea T."/>
            <person name="Young S."/>
            <person name="Neafsey D."/>
            <person name="Nusbaum C."/>
            <person name="Birren B."/>
        </authorList>
    </citation>
    <scope>NUCLEOTIDE SEQUENCE</scope>
    <source>
        <strain evidence="7">9E7_DIV0242</strain>
    </source>
</reference>
<dbReference type="InterPro" id="IPR038765">
    <property type="entry name" value="Papain-like_cys_pep_sf"/>
</dbReference>
<reference evidence="7" key="3">
    <citation type="submission" date="2024-03" db="EMBL/GenBank/DDBJ databases">
        <title>The Genome Sequence of Enterococcus sp. DIV0242b.</title>
        <authorList>
            <consortium name="The Broad Institute Genomics Platform"/>
            <consortium name="The Broad Institute Microbial Omics Core"/>
            <consortium name="The Broad Institute Genomic Center for Infectious Diseases"/>
            <person name="Earl A."/>
            <person name="Manson A."/>
            <person name="Gilmore M."/>
            <person name="Schwartman J."/>
            <person name="Shea T."/>
            <person name="Abouelleil A."/>
            <person name="Cao P."/>
            <person name="Chapman S."/>
            <person name="Cusick C."/>
            <person name="Young S."/>
            <person name="Neafsey D."/>
            <person name="Nusbaum C."/>
            <person name="Birren B."/>
        </authorList>
    </citation>
    <scope>NUCLEOTIDE SEQUENCE</scope>
    <source>
        <strain evidence="7">9E7_DIV0242</strain>
    </source>
</reference>
<name>A0A242K3X2_9ENTE</name>
<dbReference type="EMBL" id="CP147247">
    <property type="protein sequence ID" value="WYJ89557.1"/>
    <property type="molecule type" value="Genomic_DNA"/>
</dbReference>
<dbReference type="Pfam" id="PF18013">
    <property type="entry name" value="Phage_lysozyme2"/>
    <property type="match status" value="1"/>
</dbReference>
<evidence type="ECO:0000256" key="1">
    <source>
        <dbReference type="ARBA" id="ARBA00007074"/>
    </source>
</evidence>
<dbReference type="GO" id="GO:0006508">
    <property type="term" value="P:proteolysis"/>
    <property type="evidence" value="ECO:0007669"/>
    <property type="project" value="UniProtKB-KW"/>
</dbReference>
<evidence type="ECO:0000259" key="5">
    <source>
        <dbReference type="PROSITE" id="PS51935"/>
    </source>
</evidence>
<sequence length="860" mass="96035">MASIKAMINWMEQRKGKVTYSMASRLGPASYDCSSAVYFSLVAGEFLAAGTMGNTDTLFGHLENSGWKQVNSPQRGDVFVWGSRGASGGAAGHTGIFVDGTSIIHCNYGSNGISIDNYAASRNYSGNPPATVYRNTTASGSVPVAEKVKTPEEKRAWAVADVLNGLGYNFISIAGILGNIDVETGGTMDPDTDQKNGAAYGLVQWDGSSTAVVPPLTRDGRAYVQNMLRAAGISGDYTSAEVQSRLIDWGMFNGQWIGAVEPKSVEGFKNVGDVEQATTAFLKNFERAGTEHHQRRIDAAKRWHNFLSDLPSDFDDFESFETMTNVGSLDFLGIKEGKVVAQGWHFSSDKANETIVFINAETDEELGRVEAPIVLRPDVKEEHPKVIGVENSGFDVSIAVPNDTAVYVKGIRSNGSAVDELIFDKIIIFEQAFDIDIDPYAKSNTKFFFEILEGGKVIKRGTKILNTLSWSNELMYVPTTQITLPIDYIDYINGREEIKLYINKKVFHGIVTDYSLDKENETLSVSLAHVISEWEYRQISTNLAAKNRTVNDIYSTLDFRYPGWNVNYLQDSALRVVDYVYSRQNKLEGLKKTCELTSDLFWRVGFHFGRAVEIGSFGEKKPYIFSTKPSSRQNIRIISEPAITHDFSHVINMATVYGEKSDSGMSSMSLREMYEDKAGQYPEFPVVILKKNINNERGYDYIEFSKLAPNTNLEYSVIDTESIALESGKAIEGSFSFNDLAPFNTEQEEETITDEDRVQAAKTAYDAAVKKLKQSRRSYQISITVEELPEDINVGDKVRLLYDNQQLIVAECSKYMKKILTMDDWFYITNISYEIDSTGMEHNSLTLEKFLRIERESGQQ</sequence>
<accession>A0A242K3X2</accession>
<dbReference type="AlphaFoldDB" id="A0A242K3X2"/>
<evidence type="ECO:0000313" key="6">
    <source>
        <dbReference type="EMBL" id="OTP12667.1"/>
    </source>
</evidence>
<keyword evidence="8" id="KW-1185">Reference proteome</keyword>
<evidence type="ECO:0000256" key="4">
    <source>
        <dbReference type="ARBA" id="ARBA00022807"/>
    </source>
</evidence>
<dbReference type="RefSeq" id="WP_086350256.1">
    <property type="nucleotide sequence ID" value="NZ_CP147247.1"/>
</dbReference>
<evidence type="ECO:0000313" key="7">
    <source>
        <dbReference type="EMBL" id="WYJ89557.1"/>
    </source>
</evidence>
<feature type="domain" description="NlpC/P60" evidence="5">
    <location>
        <begin position="1"/>
        <end position="136"/>
    </location>
</feature>
<dbReference type="EMBL" id="NGMM01000006">
    <property type="protein sequence ID" value="OTP12667.1"/>
    <property type="molecule type" value="Genomic_DNA"/>
</dbReference>
<organism evidence="6">
    <name type="scientific">Candidatus Enterococcus clewellii</name>
    <dbReference type="NCBI Taxonomy" id="1834193"/>
    <lineage>
        <taxon>Bacteria</taxon>
        <taxon>Bacillati</taxon>
        <taxon>Bacillota</taxon>
        <taxon>Bacilli</taxon>
        <taxon>Lactobacillales</taxon>
        <taxon>Enterococcaceae</taxon>
        <taxon>Enterococcus</taxon>
    </lineage>
</organism>
<keyword evidence="2" id="KW-0645">Protease</keyword>
<dbReference type="GO" id="GO:0008234">
    <property type="term" value="F:cysteine-type peptidase activity"/>
    <property type="evidence" value="ECO:0007669"/>
    <property type="project" value="UniProtKB-KW"/>
</dbReference>
<dbReference type="InterPro" id="IPR041219">
    <property type="entry name" value="Phage_lysozyme2"/>
</dbReference>
<dbReference type="InterPro" id="IPR008044">
    <property type="entry name" value="Phage_lysin"/>
</dbReference>
<keyword evidence="3" id="KW-0378">Hydrolase</keyword>
<dbReference type="Gene3D" id="1.10.530.10">
    <property type="match status" value="1"/>
</dbReference>
<dbReference type="Gene3D" id="3.90.1720.10">
    <property type="entry name" value="endopeptidase domain like (from Nostoc punctiforme)"/>
    <property type="match status" value="1"/>
</dbReference>